<keyword evidence="2" id="KW-0963">Cytoplasm</keyword>
<dbReference type="GO" id="GO:0008017">
    <property type="term" value="F:microtubule binding"/>
    <property type="evidence" value="ECO:0007669"/>
    <property type="project" value="InterPro"/>
</dbReference>
<reference evidence="7" key="1">
    <citation type="submission" date="2021-02" db="EMBL/GenBank/DDBJ databases">
        <authorList>
            <person name="Nowell W R."/>
        </authorList>
    </citation>
    <scope>NUCLEOTIDE SEQUENCE</scope>
</reference>
<protein>
    <submittedName>
        <fullName evidence="7">Uncharacterized protein</fullName>
    </submittedName>
</protein>
<keyword evidence="4" id="KW-0677">Repeat</keyword>
<evidence type="ECO:0000256" key="4">
    <source>
        <dbReference type="ARBA" id="ARBA00022737"/>
    </source>
</evidence>
<comment type="caution">
    <text evidence="7">The sequence shown here is derived from an EMBL/GenBank/DDBJ whole genome shotgun (WGS) entry which is preliminary data.</text>
</comment>
<evidence type="ECO:0000256" key="1">
    <source>
        <dbReference type="ARBA" id="ARBA00004245"/>
    </source>
</evidence>
<evidence type="ECO:0000256" key="3">
    <source>
        <dbReference type="ARBA" id="ARBA00022553"/>
    </source>
</evidence>
<evidence type="ECO:0000256" key="2">
    <source>
        <dbReference type="ARBA" id="ARBA00022490"/>
    </source>
</evidence>
<dbReference type="Pfam" id="PF00418">
    <property type="entry name" value="Tubulin-binding"/>
    <property type="match status" value="3"/>
</dbReference>
<dbReference type="PANTHER" id="PTHR11501">
    <property type="entry name" value="MICROTUBULE-ASSOCIATED PROTEIN"/>
    <property type="match status" value="1"/>
</dbReference>
<evidence type="ECO:0000256" key="6">
    <source>
        <dbReference type="SAM" id="MobiDB-lite"/>
    </source>
</evidence>
<feature type="compositionally biased region" description="Polar residues" evidence="6">
    <location>
        <begin position="131"/>
        <end position="145"/>
    </location>
</feature>
<dbReference type="GO" id="GO:0043005">
    <property type="term" value="C:neuron projection"/>
    <property type="evidence" value="ECO:0007669"/>
    <property type="project" value="TreeGrafter"/>
</dbReference>
<dbReference type="GO" id="GO:0031175">
    <property type="term" value="P:neuron projection development"/>
    <property type="evidence" value="ECO:0007669"/>
    <property type="project" value="TreeGrafter"/>
</dbReference>
<keyword evidence="5" id="KW-0206">Cytoskeleton</keyword>
<dbReference type="PANTHER" id="PTHR11501:SF18">
    <property type="entry name" value="MICROTUBULE-ASSOCIATED PROTEIN"/>
    <property type="match status" value="1"/>
</dbReference>
<dbReference type="Proteomes" id="UP000663828">
    <property type="component" value="Unassembled WGS sequence"/>
</dbReference>
<sequence>MINRRKINIEEEVFLRHSSVQLNVKTAQQTRQLINRALQEQPNSAVVVASSTGPTFLKHQTHRRGTPLSDKSSSSLEYEHLPPLTHPSNAVFRHYQKRGQPSTYGFQLNNDISSPPVSNKNQYVPKTMNTTTTIKKPANGETTLPNEAGTPRRKKKTSRESHRQPRRLWWSPKRNHIEIRSEDVDHYYNASSKVGSLDNLDYRSTGGQISIRDEPVKWQAQSKIRSFENIEYRPSGGQVSIRDEPVTWQAQSKIRSFDNIDYRPSGGQVSIRDEPVTWQSQSKIRSLDNIDYRPSGGQISIRDEPVAWQAQSKVGSLDNVDYRPSGGQVSIRDEPLRWHAQSKVDSLSNANWTVNPSRVAIRSERVQWNAESKVGSMMNMDYRPAGGDVAIRDDRMDLSHVTPRVDCGFIE</sequence>
<dbReference type="AlphaFoldDB" id="A0A814GZ46"/>
<dbReference type="InterPro" id="IPR001084">
    <property type="entry name" value="MAP_tubulin-bd_rpt"/>
</dbReference>
<evidence type="ECO:0000313" key="7">
    <source>
        <dbReference type="EMBL" id="CAF1003300.1"/>
    </source>
</evidence>
<evidence type="ECO:0000313" key="8">
    <source>
        <dbReference type="Proteomes" id="UP000663828"/>
    </source>
</evidence>
<name>A0A814GZ46_ADIRI</name>
<dbReference type="InterPro" id="IPR027324">
    <property type="entry name" value="MAP2/MAP4/Tau"/>
</dbReference>
<comment type="subcellular location">
    <subcellularLocation>
        <location evidence="1">Cytoplasm</location>
        <location evidence="1">Cytoskeleton</location>
    </subcellularLocation>
</comment>
<organism evidence="7 8">
    <name type="scientific">Adineta ricciae</name>
    <name type="common">Rotifer</name>
    <dbReference type="NCBI Taxonomy" id="249248"/>
    <lineage>
        <taxon>Eukaryota</taxon>
        <taxon>Metazoa</taxon>
        <taxon>Spiralia</taxon>
        <taxon>Gnathifera</taxon>
        <taxon>Rotifera</taxon>
        <taxon>Eurotatoria</taxon>
        <taxon>Bdelloidea</taxon>
        <taxon>Adinetida</taxon>
        <taxon>Adinetidae</taxon>
        <taxon>Adineta</taxon>
    </lineage>
</organism>
<feature type="region of interest" description="Disordered" evidence="6">
    <location>
        <begin position="131"/>
        <end position="167"/>
    </location>
</feature>
<accession>A0A814GZ46</accession>
<proteinExistence type="predicted"/>
<gene>
    <name evidence="7" type="ORF">XAT740_LOCUS13323</name>
</gene>
<dbReference type="GO" id="GO:0005856">
    <property type="term" value="C:cytoskeleton"/>
    <property type="evidence" value="ECO:0007669"/>
    <property type="project" value="UniProtKB-SubCell"/>
</dbReference>
<feature type="region of interest" description="Disordered" evidence="6">
    <location>
        <begin position="57"/>
        <end position="78"/>
    </location>
</feature>
<keyword evidence="8" id="KW-1185">Reference proteome</keyword>
<dbReference type="GO" id="GO:0000226">
    <property type="term" value="P:microtubule cytoskeleton organization"/>
    <property type="evidence" value="ECO:0007669"/>
    <property type="project" value="TreeGrafter"/>
</dbReference>
<evidence type="ECO:0000256" key="5">
    <source>
        <dbReference type="ARBA" id="ARBA00023212"/>
    </source>
</evidence>
<keyword evidence="3" id="KW-0597">Phosphoprotein</keyword>
<dbReference type="EMBL" id="CAJNOR010000770">
    <property type="protein sequence ID" value="CAF1003300.1"/>
    <property type="molecule type" value="Genomic_DNA"/>
</dbReference>